<dbReference type="EMBL" id="BDQF01000163">
    <property type="protein sequence ID" value="GAW84191.1"/>
    <property type="molecule type" value="Genomic_DNA"/>
</dbReference>
<dbReference type="AlphaFoldDB" id="A0A1Y1JNY2"/>
<keyword evidence="3" id="KW-1185">Reference proteome</keyword>
<keyword evidence="1" id="KW-1133">Transmembrane helix</keyword>
<evidence type="ECO:0000313" key="2">
    <source>
        <dbReference type="EMBL" id="GAW84191.1"/>
    </source>
</evidence>
<dbReference type="GeneID" id="39744999"/>
<protein>
    <submittedName>
        <fullName evidence="2">Variable surface protein</fullName>
    </submittedName>
</protein>
<evidence type="ECO:0000256" key="1">
    <source>
        <dbReference type="SAM" id="Phobius"/>
    </source>
</evidence>
<proteinExistence type="predicted"/>
<gene>
    <name evidence="2" type="ORF">PGO_001615</name>
</gene>
<organism evidence="2 3">
    <name type="scientific">Plasmodium gonderi</name>
    <dbReference type="NCBI Taxonomy" id="77519"/>
    <lineage>
        <taxon>Eukaryota</taxon>
        <taxon>Sar</taxon>
        <taxon>Alveolata</taxon>
        <taxon>Apicomplexa</taxon>
        <taxon>Aconoidasida</taxon>
        <taxon>Haemosporida</taxon>
        <taxon>Plasmodiidae</taxon>
        <taxon>Plasmodium</taxon>
        <taxon>Plasmodium (Plasmodium)</taxon>
    </lineage>
</organism>
<name>A0A1Y1JNY2_PLAGO</name>
<comment type="caution">
    <text evidence="2">The sequence shown here is derived from an EMBL/GenBank/DDBJ whole genome shotgun (WGS) entry which is preliminary data.</text>
</comment>
<keyword evidence="1" id="KW-0472">Membrane</keyword>
<evidence type="ECO:0000313" key="3">
    <source>
        <dbReference type="Proteomes" id="UP000195521"/>
    </source>
</evidence>
<accession>A0A1Y1JNY2</accession>
<dbReference type="Proteomes" id="UP000195521">
    <property type="component" value="Unassembled WGS sequence"/>
</dbReference>
<dbReference type="RefSeq" id="XP_028546780.1">
    <property type="nucleotide sequence ID" value="XM_028690979.1"/>
</dbReference>
<keyword evidence="1" id="KW-0812">Transmembrane</keyword>
<feature type="transmembrane region" description="Helical" evidence="1">
    <location>
        <begin position="266"/>
        <end position="285"/>
    </location>
</feature>
<sequence length="336" mass="38981">MSGGKNMSQYSFLEDIFPTCADDYNSATTNGVSESLDERFTSMCKQIRDSIVPNELSESEKKLFDLGCLDILVYLDRIKNIITEQGDTETYVNLSCNYFFYKLKFLMNSCKLKCSTINTCYEEMRKIMNGKPDYEHAFDVCVNKDIYQGILNENIFGMMTYIDFAFYSLYLLKRKTEYSNIQKATHLSNIKTLLSKFKRDGNVSSSIIQMIQLDYDRIIQETRTQLDNTDYQISQNMYGTKSVQVMGNELPEMIVIEEDNAISKEIITTLIVSIFAIMIIIFIGYKYRAHIPFLKQKAKNIMKMKNKQNENINSFATLEGIYNYSIDNKYSLSYSL</sequence>
<reference evidence="3" key="1">
    <citation type="submission" date="2017-04" db="EMBL/GenBank/DDBJ databases">
        <title>Plasmodium gonderi genome.</title>
        <authorList>
            <person name="Arisue N."/>
            <person name="Honma H."/>
            <person name="Kawai S."/>
            <person name="Tougan T."/>
            <person name="Tanabe K."/>
            <person name="Horii T."/>
        </authorList>
    </citation>
    <scope>NUCLEOTIDE SEQUENCE [LARGE SCALE GENOMIC DNA]</scope>
    <source>
        <strain evidence="3">ATCC 30045</strain>
    </source>
</reference>